<evidence type="ECO:0000313" key="1">
    <source>
        <dbReference type="EMBL" id="ASJ07171.1"/>
    </source>
</evidence>
<sequence>MYAMDFDYYVLELDSVDGPLRVEVQFEAGSFRFIIADGYDRYIYEAVDLTPENVFLLAYVLSKYIERVLGEEEIRALLR</sequence>
<protein>
    <submittedName>
        <fullName evidence="1">Uncharacterized protein</fullName>
    </submittedName>
</protein>
<keyword evidence="2" id="KW-1185">Reference proteome</keyword>
<dbReference type="OrthoDB" id="97955at2157"/>
<proteinExistence type="predicted"/>
<dbReference type="KEGG" id="tpaf:A3L08_07475"/>
<accession>A0A218P8P6</accession>
<organism evidence="1 2">
    <name type="scientific">Thermococcus pacificus</name>
    <dbReference type="NCBI Taxonomy" id="71998"/>
    <lineage>
        <taxon>Archaea</taxon>
        <taxon>Methanobacteriati</taxon>
        <taxon>Methanobacteriota</taxon>
        <taxon>Thermococci</taxon>
        <taxon>Thermococcales</taxon>
        <taxon>Thermococcaceae</taxon>
        <taxon>Thermococcus</taxon>
    </lineage>
</organism>
<dbReference type="AlphaFoldDB" id="A0A218P8P6"/>
<reference evidence="1 2" key="1">
    <citation type="submission" date="2016-04" db="EMBL/GenBank/DDBJ databases">
        <title>Complete genome sequence of Thermococcus pacificus type strain P4.</title>
        <authorList>
            <person name="Oger P.M."/>
        </authorList>
    </citation>
    <scope>NUCLEOTIDE SEQUENCE [LARGE SCALE GENOMIC DNA]</scope>
    <source>
        <strain evidence="1 2">P-4</strain>
    </source>
</reference>
<name>A0A218P8P6_9EURY</name>
<dbReference type="EMBL" id="CP015102">
    <property type="protein sequence ID" value="ASJ07171.1"/>
    <property type="molecule type" value="Genomic_DNA"/>
</dbReference>
<dbReference type="Proteomes" id="UP000197418">
    <property type="component" value="Chromosome"/>
</dbReference>
<evidence type="ECO:0000313" key="2">
    <source>
        <dbReference type="Proteomes" id="UP000197418"/>
    </source>
</evidence>
<gene>
    <name evidence="1" type="ORF">A3L08_07475</name>
</gene>